<keyword evidence="4" id="KW-0963">Cytoplasm</keyword>
<evidence type="ECO:0000256" key="5">
    <source>
        <dbReference type="ARBA" id="ARBA00023054"/>
    </source>
</evidence>
<keyword evidence="6" id="KW-0539">Nucleus</keyword>
<dbReference type="GO" id="GO:0000049">
    <property type="term" value="F:tRNA binding"/>
    <property type="evidence" value="ECO:0007669"/>
    <property type="project" value="TreeGrafter"/>
</dbReference>
<dbReference type="InterPro" id="IPR051608">
    <property type="entry name" value="RQC_Subunit_NEMF"/>
</dbReference>
<dbReference type="Proteomes" id="UP000008312">
    <property type="component" value="Unassembled WGS sequence"/>
</dbReference>
<reference evidence="7" key="1">
    <citation type="submission" date="2010-02" db="EMBL/GenBank/DDBJ databases">
        <title>Sequencing and annotation of the Blastocystis hominis genome.</title>
        <authorList>
            <person name="Wincker P."/>
        </authorList>
    </citation>
    <scope>NUCLEOTIDE SEQUENCE</scope>
    <source>
        <strain evidence="7">Singapore isolate B</strain>
    </source>
</reference>
<evidence type="ECO:0000256" key="2">
    <source>
        <dbReference type="ARBA" id="ARBA00004496"/>
    </source>
</evidence>
<proteinExistence type="inferred from homology"/>
<name>D8M657_BLAHO</name>
<dbReference type="GO" id="GO:1990112">
    <property type="term" value="C:RQC complex"/>
    <property type="evidence" value="ECO:0007669"/>
    <property type="project" value="TreeGrafter"/>
</dbReference>
<dbReference type="Gene3D" id="2.30.310.10">
    <property type="entry name" value="ibrinogen binding protein from staphylococcus aureus domain"/>
    <property type="match status" value="1"/>
</dbReference>
<dbReference type="OrthoDB" id="207084at2759"/>
<dbReference type="InParanoid" id="D8M657"/>
<evidence type="ECO:0000256" key="1">
    <source>
        <dbReference type="ARBA" id="ARBA00004123"/>
    </source>
</evidence>
<dbReference type="GO" id="GO:0005634">
    <property type="term" value="C:nucleus"/>
    <property type="evidence" value="ECO:0007669"/>
    <property type="project" value="UniProtKB-SubCell"/>
</dbReference>
<comment type="similarity">
    <text evidence="3">Belongs to the NEMF family.</text>
</comment>
<dbReference type="FunFam" id="2.30.310.10:FF:000001">
    <property type="entry name" value="Nuclear export mediator factor Nemf"/>
    <property type="match status" value="1"/>
</dbReference>
<keyword evidence="5" id="KW-0175">Coiled coil</keyword>
<evidence type="ECO:0000313" key="7">
    <source>
        <dbReference type="EMBL" id="CBK23766.2"/>
    </source>
</evidence>
<dbReference type="PANTHER" id="PTHR15239">
    <property type="entry name" value="NUCLEAR EXPORT MEDIATOR FACTOR NEMF"/>
    <property type="match status" value="1"/>
</dbReference>
<evidence type="ECO:0000256" key="6">
    <source>
        <dbReference type="ARBA" id="ARBA00023242"/>
    </source>
</evidence>
<dbReference type="GO" id="GO:0043023">
    <property type="term" value="F:ribosomal large subunit binding"/>
    <property type="evidence" value="ECO:0007669"/>
    <property type="project" value="TreeGrafter"/>
</dbReference>
<dbReference type="OMA" id="RAYRECE"/>
<organism evidence="7">
    <name type="scientific">Blastocystis hominis</name>
    <dbReference type="NCBI Taxonomy" id="12968"/>
    <lineage>
        <taxon>Eukaryota</taxon>
        <taxon>Sar</taxon>
        <taxon>Stramenopiles</taxon>
        <taxon>Bigyra</taxon>
        <taxon>Opalozoa</taxon>
        <taxon>Opalinata</taxon>
        <taxon>Blastocystidae</taxon>
        <taxon>Blastocystis</taxon>
    </lineage>
</organism>
<evidence type="ECO:0000256" key="3">
    <source>
        <dbReference type="ARBA" id="ARBA00008318"/>
    </source>
</evidence>
<gene>
    <name evidence="7" type="ORF">GSBLH_T00003591001</name>
</gene>
<evidence type="ECO:0000256" key="4">
    <source>
        <dbReference type="ARBA" id="ARBA00022490"/>
    </source>
</evidence>
<keyword evidence="8" id="KW-1185">Reference proteome</keyword>
<dbReference type="RefSeq" id="XP_012897814.1">
    <property type="nucleotide sequence ID" value="XM_013042360.1"/>
</dbReference>
<accession>D8M657</accession>
<protein>
    <submittedName>
        <fullName evidence="7">Uncharacterized protein</fullName>
    </submittedName>
</protein>
<dbReference type="GeneID" id="24920680"/>
<dbReference type="Pfam" id="PF05833">
    <property type="entry name" value="NFACT_N"/>
    <property type="match status" value="1"/>
</dbReference>
<dbReference type="EMBL" id="FN668661">
    <property type="protein sequence ID" value="CBK23766.2"/>
    <property type="molecule type" value="Genomic_DNA"/>
</dbReference>
<evidence type="ECO:0000313" key="8">
    <source>
        <dbReference type="Proteomes" id="UP000008312"/>
    </source>
</evidence>
<dbReference type="GO" id="GO:1990116">
    <property type="term" value="P:ribosome-associated ubiquitin-dependent protein catabolic process"/>
    <property type="evidence" value="ECO:0007669"/>
    <property type="project" value="TreeGrafter"/>
</dbReference>
<dbReference type="GO" id="GO:0072344">
    <property type="term" value="P:rescue of stalled ribosome"/>
    <property type="evidence" value="ECO:0007669"/>
    <property type="project" value="TreeGrafter"/>
</dbReference>
<comment type="subcellular location">
    <subcellularLocation>
        <location evidence="2">Cytoplasm</location>
    </subcellularLocation>
    <subcellularLocation>
        <location evidence="1">Nucleus</location>
    </subcellularLocation>
</comment>
<dbReference type="PANTHER" id="PTHR15239:SF6">
    <property type="entry name" value="RIBOSOME QUALITY CONTROL COMPLEX SUBUNIT NEMF"/>
    <property type="match status" value="1"/>
</dbReference>
<dbReference type="GO" id="GO:0005737">
    <property type="term" value="C:cytoplasm"/>
    <property type="evidence" value="ECO:0007669"/>
    <property type="project" value="UniProtKB-SubCell"/>
</dbReference>
<sequence>MPKTRMTALDVRACVNELKGIVLGAKLANVYDVSNKVYILKLMKGGAQYNLVIESGVRVHLTKYLREKNQFPNTFSQKLRKHIRNRRIEAVRQIGFDRVVDLVFGNGETTYHVIVELYSGGNIILTNYEFEVMFLLRSYTLNDGTQVDVKHQYNFHPSI</sequence>
<dbReference type="AlphaFoldDB" id="D8M657"/>